<evidence type="ECO:0000313" key="7">
    <source>
        <dbReference type="EMBL" id="OAA92576.1"/>
    </source>
</evidence>
<sequence length="349" mass="37048">MHNTKTSNIFMKFYHMQIFWPVAALIALLLLNFLVRPGFLNITIRDGHLFGNVIDILNHSAPLILISLGMTIVIATQGIDISVGSIIAISASVSATVIVGGGSVPAAVLSGAIVGVLCGIWNGFLVAYIEIQPMVATLILYIVGRGIAQLITGGQILTFTNKSFIFIGTGYIFLPVAIIIAAVIVFAIYLLIRKTALGLFVESIGVNSSASKYCGIRARKVIFSLYIISGILAGIAGIILCSNIKSADANNVGLWMELDAILATVIGGTSMAGGRFYLGGTVVGAIFIQALTTTIYSMGVAPEITLVVKAIVVIIVCIIQSEAFRKMLVRKKSKNNTTKSKPKKEVARV</sequence>
<dbReference type="GO" id="GO:0005886">
    <property type="term" value="C:plasma membrane"/>
    <property type="evidence" value="ECO:0007669"/>
    <property type="project" value="UniProtKB-SubCell"/>
</dbReference>
<evidence type="ECO:0000256" key="5">
    <source>
        <dbReference type="ARBA" id="ARBA00023136"/>
    </source>
</evidence>
<feature type="transmembrane region" description="Helical" evidence="6">
    <location>
        <begin position="304"/>
        <end position="324"/>
    </location>
</feature>
<dbReference type="PANTHER" id="PTHR32196:SF19">
    <property type="entry name" value="GALACTOFURANOSE TRANSPORTER PERMEASE PROTEIN YTFT"/>
    <property type="match status" value="1"/>
</dbReference>
<comment type="subcellular location">
    <subcellularLocation>
        <location evidence="1">Cell membrane</location>
        <topology evidence="1">Multi-pass membrane protein</topology>
    </subcellularLocation>
</comment>
<reference evidence="7 9" key="1">
    <citation type="journal article" date="2015" name="Biotechnol. Bioeng.">
        <title>Genome sequence and phenotypic characterization of Caulobacter segnis.</title>
        <authorList>
            <person name="Patel S."/>
            <person name="Fletcher B."/>
            <person name="Scott D.C."/>
            <person name="Ely B."/>
        </authorList>
    </citation>
    <scope>NUCLEOTIDE SEQUENCE [LARGE SCALE GENOMIC DNA]</scope>
    <source>
        <strain evidence="7 9">PS02</strain>
    </source>
</reference>
<accession>A0A162LER5</accession>
<feature type="transmembrane region" description="Helical" evidence="6">
    <location>
        <begin position="252"/>
        <end position="269"/>
    </location>
</feature>
<dbReference type="CDD" id="cd06579">
    <property type="entry name" value="TM_PBP1_transp_AraH_like"/>
    <property type="match status" value="1"/>
</dbReference>
<proteinExistence type="predicted"/>
<evidence type="ECO:0000256" key="3">
    <source>
        <dbReference type="ARBA" id="ARBA00022692"/>
    </source>
</evidence>
<dbReference type="Proteomes" id="UP000093694">
    <property type="component" value="Unassembled WGS sequence"/>
</dbReference>
<feature type="transmembrane region" description="Helical" evidence="6">
    <location>
        <begin position="164"/>
        <end position="192"/>
    </location>
</feature>
<feature type="transmembrane region" description="Helical" evidence="6">
    <location>
        <begin position="138"/>
        <end position="158"/>
    </location>
</feature>
<evidence type="ECO:0000256" key="1">
    <source>
        <dbReference type="ARBA" id="ARBA00004651"/>
    </source>
</evidence>
<protein>
    <submittedName>
        <fullName evidence="7">Inner membrane ABC transporter permease protein YtfT</fullName>
    </submittedName>
</protein>
<feature type="transmembrane region" description="Helical" evidence="6">
    <location>
        <begin position="107"/>
        <end position="131"/>
    </location>
</feature>
<keyword evidence="4 6" id="KW-1133">Transmembrane helix</keyword>
<dbReference type="GO" id="GO:0022857">
    <property type="term" value="F:transmembrane transporter activity"/>
    <property type="evidence" value="ECO:0007669"/>
    <property type="project" value="InterPro"/>
</dbReference>
<reference evidence="8 10" key="2">
    <citation type="journal article" date="2016" name="Front. Microbiol.">
        <title>Industrial Acetogenic Biocatalysts: A Comparative Metabolic and Genomic Analysis.</title>
        <authorList>
            <person name="Bengelsdorf F."/>
            <person name="Poehlein A."/>
            <person name="Sonja S."/>
            <person name="Erz C."/>
            <person name="Hummel T."/>
            <person name="Hoffmeister S."/>
            <person name="Daniel R."/>
            <person name="Durre P."/>
        </authorList>
    </citation>
    <scope>NUCLEOTIDE SEQUENCE [LARGE SCALE GENOMIC DNA]</scope>
    <source>
        <strain evidence="8 10">PTA-10522</strain>
    </source>
</reference>
<dbReference type="RefSeq" id="WP_013240109.1">
    <property type="nucleotide sequence ID" value="NZ_LITQ01000019.1"/>
</dbReference>
<evidence type="ECO:0000313" key="8">
    <source>
        <dbReference type="EMBL" id="OBR91505.1"/>
    </source>
</evidence>
<evidence type="ECO:0000256" key="2">
    <source>
        <dbReference type="ARBA" id="ARBA00022475"/>
    </source>
</evidence>
<dbReference type="PANTHER" id="PTHR32196">
    <property type="entry name" value="ABC TRANSPORTER PERMEASE PROTEIN YPHD-RELATED-RELATED"/>
    <property type="match status" value="1"/>
</dbReference>
<feature type="transmembrane region" description="Helical" evidence="6">
    <location>
        <begin position="221"/>
        <end position="240"/>
    </location>
</feature>
<evidence type="ECO:0000313" key="9">
    <source>
        <dbReference type="Proteomes" id="UP000077384"/>
    </source>
</evidence>
<dbReference type="Proteomes" id="UP000077384">
    <property type="component" value="Unassembled WGS sequence"/>
</dbReference>
<feature type="transmembrane region" description="Helical" evidence="6">
    <location>
        <begin position="276"/>
        <end position="298"/>
    </location>
</feature>
<feature type="transmembrane region" description="Helical" evidence="6">
    <location>
        <begin position="18"/>
        <end position="36"/>
    </location>
</feature>
<organism evidence="7 9">
    <name type="scientific">Clostridium coskatii</name>
    <dbReference type="NCBI Taxonomy" id="1705578"/>
    <lineage>
        <taxon>Bacteria</taxon>
        <taxon>Bacillati</taxon>
        <taxon>Bacillota</taxon>
        <taxon>Clostridia</taxon>
        <taxon>Eubacteriales</taxon>
        <taxon>Clostridiaceae</taxon>
        <taxon>Clostridium</taxon>
    </lineage>
</organism>
<dbReference type="PATRIC" id="fig|1705578.3.peg.1257"/>
<dbReference type="EMBL" id="LROR01000070">
    <property type="protein sequence ID" value="OBR91505.1"/>
    <property type="molecule type" value="Genomic_DNA"/>
</dbReference>
<feature type="transmembrane region" description="Helical" evidence="6">
    <location>
        <begin position="81"/>
        <end position="101"/>
    </location>
</feature>
<keyword evidence="5 6" id="KW-0472">Membrane</keyword>
<evidence type="ECO:0000313" key="10">
    <source>
        <dbReference type="Proteomes" id="UP000093694"/>
    </source>
</evidence>
<evidence type="ECO:0000256" key="6">
    <source>
        <dbReference type="SAM" id="Phobius"/>
    </source>
</evidence>
<evidence type="ECO:0000256" key="4">
    <source>
        <dbReference type="ARBA" id="ARBA00022989"/>
    </source>
</evidence>
<dbReference type="Pfam" id="PF02653">
    <property type="entry name" value="BPD_transp_2"/>
    <property type="match status" value="1"/>
</dbReference>
<dbReference type="InterPro" id="IPR001851">
    <property type="entry name" value="ABC_transp_permease"/>
</dbReference>
<keyword evidence="10" id="KW-1185">Reference proteome</keyword>
<keyword evidence="2" id="KW-1003">Cell membrane</keyword>
<keyword evidence="3 6" id="KW-0812">Transmembrane</keyword>
<comment type="caution">
    <text evidence="7">The sequence shown here is derived from an EMBL/GenBank/DDBJ whole genome shotgun (WGS) entry which is preliminary data.</text>
</comment>
<dbReference type="EMBL" id="LITQ01000019">
    <property type="protein sequence ID" value="OAA92576.1"/>
    <property type="molecule type" value="Genomic_DNA"/>
</dbReference>
<feature type="transmembrane region" description="Helical" evidence="6">
    <location>
        <begin position="56"/>
        <end position="74"/>
    </location>
</feature>
<dbReference type="AlphaFoldDB" id="A0A162LER5"/>
<gene>
    <name evidence="7" type="primary">ytfT</name>
    <name evidence="8" type="ORF">CLCOS_34250</name>
    <name evidence="7" type="ORF">WX73_00872</name>
</gene>
<name>A0A162LER5_9CLOT</name>